<organism evidence="4 5">
    <name type="scientific">Bifidobacterium thermacidophilum subsp. thermacidophilum</name>
    <dbReference type="NCBI Taxonomy" id="79262"/>
    <lineage>
        <taxon>Bacteria</taxon>
        <taxon>Bacillati</taxon>
        <taxon>Actinomycetota</taxon>
        <taxon>Actinomycetes</taxon>
        <taxon>Bifidobacteriales</taxon>
        <taxon>Bifidobacteriaceae</taxon>
        <taxon>Bifidobacterium</taxon>
    </lineage>
</organism>
<keyword evidence="1" id="KW-0597">Phosphoprotein</keyword>
<evidence type="ECO:0000259" key="3">
    <source>
        <dbReference type="PROSITE" id="PS50006"/>
    </source>
</evidence>
<dbReference type="InterPro" id="IPR057893">
    <property type="entry name" value="LRV_2"/>
</dbReference>
<name>A0A087E654_9BIFI</name>
<reference evidence="4 5" key="1">
    <citation type="submission" date="2014-03" db="EMBL/GenBank/DDBJ databases">
        <title>Genomics of Bifidobacteria.</title>
        <authorList>
            <person name="Ventura M."/>
            <person name="Milani C."/>
            <person name="Lugli G.A."/>
        </authorList>
    </citation>
    <scope>NUCLEOTIDE SEQUENCE [LARGE SCALE GENOMIC DNA]</scope>
    <source>
        <strain evidence="4 5">LMG 21395</strain>
    </source>
</reference>
<dbReference type="InterPro" id="IPR008984">
    <property type="entry name" value="SMAD_FHA_dom_sf"/>
</dbReference>
<feature type="region of interest" description="Disordered" evidence="2">
    <location>
        <begin position="283"/>
        <end position="579"/>
    </location>
</feature>
<dbReference type="Proteomes" id="UP000029003">
    <property type="component" value="Unassembled WGS sequence"/>
</dbReference>
<dbReference type="SUPFAM" id="SSF49879">
    <property type="entry name" value="SMAD/FHA domain"/>
    <property type="match status" value="1"/>
</dbReference>
<sequence>MTEQRSGQQWIIKVNGAEQMDVKPGESIEIGRKPLRPLADDGNRRLEVPDSERSMSKRHALFTVHEDGSADVRDLNSTNGSYMIRENGELTRLQPGVECELKYSPIRLQFGDIPVDFIRVDAQERVEPKVTDLFSYAPGDAKQEPDPSDMSLDDILNLRAGEPTAMFSSQNVADRLRELRDASLHVPKLAGTEPEQPVDENVSDNQLQAQPGQETVQEQASPAGHTVSGADAAQRDSASRQSASGAMPMQRETSLARAFGAQPILPDPVVTVTQQRQFAEQHPLEELPLTVQPGGMNEPGPRDLFADAEKRSKQENQAKQQPSESDAGSSASGQDGAEAVVGQRQAENTTAQGDSADNMPTDIANGGSVAPDQSEAPASNPSKPDVVSVHDLFSAQRVHEVQAARAASDRDAQRQPVNAQQPTTEDQPVNQSADESLADKSPAHESPASAVQAPSEQIVQAGPGPVAAQQPAQAAQQPTQQAPRVTFTPMEASASQASATAQAVPAAQYAPAAQGTQAAQPAQAVPVMQATQPVQSAPQQASQTAESQDYSRFARPAAEQPAAQQPGMQQPQVSADPQQNFKPVFEPGSVFERVSRGDFDKQEQMVEVGGYTSQQAKTTSDYTVQFQIARHAQLLPFLAMNPSLYDDLYTWLAAQGNADVDAALSRNQGYQEYRKAVGK</sequence>
<feature type="compositionally biased region" description="Low complexity" evidence="2">
    <location>
        <begin position="323"/>
        <end position="339"/>
    </location>
</feature>
<evidence type="ECO:0000313" key="4">
    <source>
        <dbReference type="EMBL" id="KFJ03255.1"/>
    </source>
</evidence>
<gene>
    <name evidence="4" type="ORF">THER5_0712</name>
</gene>
<feature type="compositionally biased region" description="Polar residues" evidence="2">
    <location>
        <begin position="416"/>
        <end position="434"/>
    </location>
</feature>
<feature type="compositionally biased region" description="Basic and acidic residues" evidence="2">
    <location>
        <begin position="397"/>
        <end position="413"/>
    </location>
</feature>
<dbReference type="Gene3D" id="2.60.200.20">
    <property type="match status" value="1"/>
</dbReference>
<feature type="compositionally biased region" description="Low complexity" evidence="2">
    <location>
        <begin position="492"/>
        <end position="575"/>
    </location>
</feature>
<dbReference type="PROSITE" id="PS50006">
    <property type="entry name" value="FHA_DOMAIN"/>
    <property type="match status" value="1"/>
</dbReference>
<accession>A0A087E654</accession>
<feature type="compositionally biased region" description="Polar residues" evidence="2">
    <location>
        <begin position="209"/>
        <end position="220"/>
    </location>
</feature>
<feature type="region of interest" description="Disordered" evidence="2">
    <location>
        <begin position="23"/>
        <end position="52"/>
    </location>
</feature>
<evidence type="ECO:0000313" key="5">
    <source>
        <dbReference type="Proteomes" id="UP000029003"/>
    </source>
</evidence>
<dbReference type="RefSeq" id="WP_029575806.1">
    <property type="nucleotide sequence ID" value="NZ_JGZT01000005.1"/>
</dbReference>
<dbReference type="AlphaFoldDB" id="A0A087E654"/>
<dbReference type="InterPro" id="IPR000253">
    <property type="entry name" value="FHA_dom"/>
</dbReference>
<feature type="compositionally biased region" description="Low complexity" evidence="2">
    <location>
        <begin position="459"/>
        <end position="483"/>
    </location>
</feature>
<feature type="domain" description="FHA" evidence="3">
    <location>
        <begin position="28"/>
        <end position="83"/>
    </location>
</feature>
<feature type="compositionally biased region" description="Basic and acidic residues" evidence="2">
    <location>
        <begin position="300"/>
        <end position="316"/>
    </location>
</feature>
<protein>
    <submittedName>
        <fullName evidence="4">FHA domain protein</fullName>
    </submittedName>
</protein>
<proteinExistence type="predicted"/>
<evidence type="ECO:0000256" key="2">
    <source>
        <dbReference type="SAM" id="MobiDB-lite"/>
    </source>
</evidence>
<feature type="region of interest" description="Disordered" evidence="2">
    <location>
        <begin position="209"/>
        <end position="250"/>
    </location>
</feature>
<dbReference type="Pfam" id="PF00498">
    <property type="entry name" value="FHA"/>
    <property type="match status" value="1"/>
</dbReference>
<evidence type="ECO:0000256" key="1">
    <source>
        <dbReference type="ARBA" id="ARBA00022553"/>
    </source>
</evidence>
<feature type="compositionally biased region" description="Polar residues" evidence="2">
    <location>
        <begin position="345"/>
        <end position="355"/>
    </location>
</feature>
<dbReference type="EMBL" id="JGZT01000005">
    <property type="protein sequence ID" value="KFJ03255.1"/>
    <property type="molecule type" value="Genomic_DNA"/>
</dbReference>
<dbReference type="Pfam" id="PF25591">
    <property type="entry name" value="LRV_2"/>
    <property type="match status" value="1"/>
</dbReference>
<comment type="caution">
    <text evidence="4">The sequence shown here is derived from an EMBL/GenBank/DDBJ whole genome shotgun (WGS) entry which is preliminary data.</text>
</comment>